<organism evidence="1 2">
    <name type="scientific">Persephonella atlantica</name>
    <dbReference type="NCBI Taxonomy" id="2699429"/>
    <lineage>
        <taxon>Bacteria</taxon>
        <taxon>Pseudomonadati</taxon>
        <taxon>Aquificota</taxon>
        <taxon>Aquificia</taxon>
        <taxon>Aquificales</taxon>
        <taxon>Hydrogenothermaceae</taxon>
        <taxon>Persephonella</taxon>
    </lineage>
</organism>
<evidence type="ECO:0000313" key="2">
    <source>
        <dbReference type="Proteomes" id="UP000772812"/>
    </source>
</evidence>
<sequence>MYPFKKLKECKCDKNGAIGYCISSKKKYKALDYFESKDIVKVFNFAYEMAFGSGKHRNHRSGGNARRKKGQIFINTFQGKLAELAVYKEFEKHNPKAYKKLSGIDFSVYGLGEWDSYDLSMEDKKFSVKSTKFYGHLLLLETKDWNEDGEYLPNKQVGKPCTYDYFVLVRISPDGESLMKKEKLLYSNNIDKEKLKGIIESQKWEYDIPGYISHDDLKYIISNKFIIQKGDLLNCKIEMDADNYYVQSGDLRCFTELIKSL</sequence>
<name>A0ABS1GKG9_9AQUI</name>
<proteinExistence type="predicted"/>
<reference evidence="1 2" key="1">
    <citation type="journal article" date="2021" name="Syst. Appl. Microbiol.">
        <title>Persephonella atlantica sp. nov.: How to adapt to physico-chemical gradients in high temperature hydrothermal habitats.</title>
        <authorList>
            <person name="Francois D.X."/>
            <person name="Godfroy A."/>
            <person name="Mathien C."/>
            <person name="Aube J."/>
            <person name="Cathalot C."/>
            <person name="Lesongeur F."/>
            <person name="L'Haridon S."/>
            <person name="Philippon X."/>
            <person name="Roussel E.G."/>
        </authorList>
    </citation>
    <scope>NUCLEOTIDE SEQUENCE [LARGE SCALE GENOMIC DNA]</scope>
    <source>
        <strain evidence="1 2">MO1340</strain>
    </source>
</reference>
<dbReference type="EMBL" id="JAACYA010000002">
    <property type="protein sequence ID" value="MBK3333415.1"/>
    <property type="molecule type" value="Genomic_DNA"/>
</dbReference>
<dbReference type="Proteomes" id="UP000772812">
    <property type="component" value="Unassembled WGS sequence"/>
</dbReference>
<accession>A0ABS1GKG9</accession>
<dbReference type="RefSeq" id="WP_200675030.1">
    <property type="nucleotide sequence ID" value="NZ_JAACYA010000002.1"/>
</dbReference>
<keyword evidence="2" id="KW-1185">Reference proteome</keyword>
<protein>
    <submittedName>
        <fullName evidence="1">Uncharacterized protein</fullName>
    </submittedName>
</protein>
<evidence type="ECO:0000313" key="1">
    <source>
        <dbReference type="EMBL" id="MBK3333415.1"/>
    </source>
</evidence>
<comment type="caution">
    <text evidence="1">The sequence shown here is derived from an EMBL/GenBank/DDBJ whole genome shotgun (WGS) entry which is preliminary data.</text>
</comment>
<gene>
    <name evidence="1" type="ORF">GWK41_10100</name>
</gene>